<evidence type="ECO:0000313" key="3">
    <source>
        <dbReference type="Proteomes" id="UP000059680"/>
    </source>
</evidence>
<name>A0A0P0VUD4_ORYSJ</name>
<reference evidence="2 3" key="3">
    <citation type="journal article" date="2013" name="Rice">
        <title>Improvement of the Oryza sativa Nipponbare reference genome using next generation sequence and optical map data.</title>
        <authorList>
            <person name="Kawahara Y."/>
            <person name="de la Bastide M."/>
            <person name="Hamilton J.P."/>
            <person name="Kanamori H."/>
            <person name="McCombie W.R."/>
            <person name="Ouyang S."/>
            <person name="Schwartz D.C."/>
            <person name="Tanaka T."/>
            <person name="Wu J."/>
            <person name="Zhou S."/>
            <person name="Childs K.L."/>
            <person name="Davidson R.M."/>
            <person name="Lin H."/>
            <person name="Quesada-Ocampo L."/>
            <person name="Vaillancourt B."/>
            <person name="Sakai H."/>
            <person name="Lee S.S."/>
            <person name="Kim J."/>
            <person name="Numa H."/>
            <person name="Itoh T."/>
            <person name="Buell C.R."/>
            <person name="Matsumoto T."/>
        </authorList>
    </citation>
    <scope>NUCLEOTIDE SEQUENCE [LARGE SCALE GENOMIC DNA]</scope>
    <source>
        <strain evidence="3">cv. Nipponbare</strain>
    </source>
</reference>
<dbReference type="EMBL" id="AP014959">
    <property type="protein sequence ID" value="BAS82798.1"/>
    <property type="molecule type" value="Genomic_DNA"/>
</dbReference>
<feature type="non-terminal residue" evidence="2">
    <location>
        <position position="1"/>
    </location>
</feature>
<dbReference type="Proteomes" id="UP000059680">
    <property type="component" value="Chromosome 3"/>
</dbReference>
<evidence type="ECO:0000256" key="1">
    <source>
        <dbReference type="SAM" id="MobiDB-lite"/>
    </source>
</evidence>
<proteinExistence type="predicted"/>
<feature type="compositionally biased region" description="Basic and acidic residues" evidence="1">
    <location>
        <begin position="97"/>
        <end position="118"/>
    </location>
</feature>
<protein>
    <submittedName>
        <fullName evidence="2">Os03g0199050 protein</fullName>
    </submittedName>
</protein>
<dbReference type="InParanoid" id="A0A0P0VUD4"/>
<gene>
    <name evidence="2" type="ordered locus">Os03g0199050</name>
    <name evidence="2" type="ORF">OSNPB_030199050</name>
</gene>
<feature type="compositionally biased region" description="Basic and acidic residues" evidence="1">
    <location>
        <begin position="22"/>
        <end position="35"/>
    </location>
</feature>
<feature type="compositionally biased region" description="Basic residues" evidence="1">
    <location>
        <begin position="39"/>
        <end position="53"/>
    </location>
</feature>
<organism evidence="2 3">
    <name type="scientific">Oryza sativa subsp. japonica</name>
    <name type="common">Rice</name>
    <dbReference type="NCBI Taxonomy" id="39947"/>
    <lineage>
        <taxon>Eukaryota</taxon>
        <taxon>Viridiplantae</taxon>
        <taxon>Streptophyta</taxon>
        <taxon>Embryophyta</taxon>
        <taxon>Tracheophyta</taxon>
        <taxon>Spermatophyta</taxon>
        <taxon>Magnoliopsida</taxon>
        <taxon>Liliopsida</taxon>
        <taxon>Poales</taxon>
        <taxon>Poaceae</taxon>
        <taxon>BOP clade</taxon>
        <taxon>Oryzoideae</taxon>
        <taxon>Oryzeae</taxon>
        <taxon>Oryzinae</taxon>
        <taxon>Oryza</taxon>
        <taxon>Oryza sativa</taxon>
    </lineage>
</organism>
<sequence length="141" mass="15991">MISYKKNREIYYNIPKCGGLGEEERVIPHGHERQLVQHPVHHREHHRGRRRRGDPRPTPTLNLTIAPFPRSPSPRGRPRARRRRLDAPPPGTIPTGGRDREAHTPGRREGGSGGEGRRAPSSHAAEGRPRRRGEEQRHGHG</sequence>
<keyword evidence="3" id="KW-1185">Reference proteome</keyword>
<reference evidence="2 3" key="2">
    <citation type="journal article" date="2013" name="Plant Cell Physiol.">
        <title>Rice Annotation Project Database (RAP-DB): an integrative and interactive database for rice genomics.</title>
        <authorList>
            <person name="Sakai H."/>
            <person name="Lee S.S."/>
            <person name="Tanaka T."/>
            <person name="Numa H."/>
            <person name="Kim J."/>
            <person name="Kawahara Y."/>
            <person name="Wakimoto H."/>
            <person name="Yang C.C."/>
            <person name="Iwamoto M."/>
            <person name="Abe T."/>
            <person name="Yamada Y."/>
            <person name="Muto A."/>
            <person name="Inokuchi H."/>
            <person name="Ikemura T."/>
            <person name="Matsumoto T."/>
            <person name="Sasaki T."/>
            <person name="Itoh T."/>
        </authorList>
    </citation>
    <scope>NUCLEOTIDE SEQUENCE [LARGE SCALE GENOMIC DNA]</scope>
    <source>
        <strain evidence="3">cv. Nipponbare</strain>
    </source>
</reference>
<accession>A0A0P0VUD4</accession>
<feature type="compositionally biased region" description="Basic and acidic residues" evidence="1">
    <location>
        <begin position="125"/>
        <end position="141"/>
    </location>
</feature>
<evidence type="ECO:0000313" key="2">
    <source>
        <dbReference type="EMBL" id="BAS82798.1"/>
    </source>
</evidence>
<feature type="region of interest" description="Disordered" evidence="1">
    <location>
        <begin position="20"/>
        <end position="141"/>
    </location>
</feature>
<dbReference type="PaxDb" id="39947-A0A0P0VUD4"/>
<dbReference type="AlphaFoldDB" id="A0A0P0VUD4"/>
<dbReference type="Gramene" id="Os03t0199050-00">
    <property type="protein sequence ID" value="Os03t0199050-00"/>
    <property type="gene ID" value="Os03g0199050"/>
</dbReference>
<reference evidence="3" key="1">
    <citation type="journal article" date="2005" name="Nature">
        <title>The map-based sequence of the rice genome.</title>
        <authorList>
            <consortium name="International rice genome sequencing project (IRGSP)"/>
            <person name="Matsumoto T."/>
            <person name="Wu J."/>
            <person name="Kanamori H."/>
            <person name="Katayose Y."/>
            <person name="Fujisawa M."/>
            <person name="Namiki N."/>
            <person name="Mizuno H."/>
            <person name="Yamamoto K."/>
            <person name="Antonio B.A."/>
            <person name="Baba T."/>
            <person name="Sakata K."/>
            <person name="Nagamura Y."/>
            <person name="Aoki H."/>
            <person name="Arikawa K."/>
            <person name="Arita K."/>
            <person name="Bito T."/>
            <person name="Chiden Y."/>
            <person name="Fujitsuka N."/>
            <person name="Fukunaka R."/>
            <person name="Hamada M."/>
            <person name="Harada C."/>
            <person name="Hayashi A."/>
            <person name="Hijishita S."/>
            <person name="Honda M."/>
            <person name="Hosokawa S."/>
            <person name="Ichikawa Y."/>
            <person name="Idonuma A."/>
            <person name="Iijima M."/>
            <person name="Ikeda M."/>
            <person name="Ikeno M."/>
            <person name="Ito K."/>
            <person name="Ito S."/>
            <person name="Ito T."/>
            <person name="Ito Y."/>
            <person name="Ito Y."/>
            <person name="Iwabuchi A."/>
            <person name="Kamiya K."/>
            <person name="Karasawa W."/>
            <person name="Kurita K."/>
            <person name="Katagiri S."/>
            <person name="Kikuta A."/>
            <person name="Kobayashi H."/>
            <person name="Kobayashi N."/>
            <person name="Machita K."/>
            <person name="Maehara T."/>
            <person name="Masukawa M."/>
            <person name="Mizubayashi T."/>
            <person name="Mukai Y."/>
            <person name="Nagasaki H."/>
            <person name="Nagata Y."/>
            <person name="Naito S."/>
            <person name="Nakashima M."/>
            <person name="Nakama Y."/>
            <person name="Nakamichi Y."/>
            <person name="Nakamura M."/>
            <person name="Meguro A."/>
            <person name="Negishi M."/>
            <person name="Ohta I."/>
            <person name="Ohta T."/>
            <person name="Okamoto M."/>
            <person name="Ono N."/>
            <person name="Saji S."/>
            <person name="Sakaguchi M."/>
            <person name="Sakai K."/>
            <person name="Shibata M."/>
            <person name="Shimokawa T."/>
            <person name="Song J."/>
            <person name="Takazaki Y."/>
            <person name="Terasawa K."/>
            <person name="Tsugane M."/>
            <person name="Tsuji K."/>
            <person name="Ueda S."/>
            <person name="Waki K."/>
            <person name="Yamagata H."/>
            <person name="Yamamoto M."/>
            <person name="Yamamoto S."/>
            <person name="Yamane H."/>
            <person name="Yoshiki S."/>
            <person name="Yoshihara R."/>
            <person name="Yukawa K."/>
            <person name="Zhong H."/>
            <person name="Yano M."/>
            <person name="Yuan Q."/>
            <person name="Ouyang S."/>
            <person name="Liu J."/>
            <person name="Jones K.M."/>
            <person name="Gansberger K."/>
            <person name="Moffat K."/>
            <person name="Hill J."/>
            <person name="Bera J."/>
            <person name="Fadrosh D."/>
            <person name="Jin S."/>
            <person name="Johri S."/>
            <person name="Kim M."/>
            <person name="Overton L."/>
            <person name="Reardon M."/>
            <person name="Tsitrin T."/>
            <person name="Vuong H."/>
            <person name="Weaver B."/>
            <person name="Ciecko A."/>
            <person name="Tallon L."/>
            <person name="Jackson J."/>
            <person name="Pai G."/>
            <person name="Aken S.V."/>
            <person name="Utterback T."/>
            <person name="Reidmuller S."/>
            <person name="Feldblyum T."/>
            <person name="Hsiao J."/>
            <person name="Zismann V."/>
            <person name="Iobst S."/>
            <person name="de Vazeille A.R."/>
            <person name="Buell C.R."/>
            <person name="Ying K."/>
            <person name="Li Y."/>
            <person name="Lu T."/>
            <person name="Huang Y."/>
            <person name="Zhao Q."/>
            <person name="Feng Q."/>
            <person name="Zhang L."/>
            <person name="Zhu J."/>
            <person name="Weng Q."/>
            <person name="Mu J."/>
            <person name="Lu Y."/>
            <person name="Fan D."/>
            <person name="Liu Y."/>
            <person name="Guan J."/>
            <person name="Zhang Y."/>
            <person name="Yu S."/>
            <person name="Liu X."/>
            <person name="Zhang Y."/>
            <person name="Hong G."/>
            <person name="Han B."/>
            <person name="Choisne N."/>
            <person name="Demange N."/>
            <person name="Orjeda G."/>
            <person name="Samain S."/>
            <person name="Cattolico L."/>
            <person name="Pelletier E."/>
            <person name="Couloux A."/>
            <person name="Segurens B."/>
            <person name="Wincker P."/>
            <person name="D'Hont A."/>
            <person name="Scarpelli C."/>
            <person name="Weissenbach J."/>
            <person name="Salanoubat M."/>
            <person name="Quetier F."/>
            <person name="Yu Y."/>
            <person name="Kim H.R."/>
            <person name="Rambo T."/>
            <person name="Currie J."/>
            <person name="Collura K."/>
            <person name="Luo M."/>
            <person name="Yang T."/>
            <person name="Ammiraju J.S.S."/>
            <person name="Engler F."/>
            <person name="Soderlund C."/>
            <person name="Wing R.A."/>
            <person name="Palmer L.E."/>
            <person name="de la Bastide M."/>
            <person name="Spiegel L."/>
            <person name="Nascimento L."/>
            <person name="Zutavern T."/>
            <person name="O'Shaughnessy A."/>
            <person name="Dike S."/>
            <person name="Dedhia N."/>
            <person name="Preston R."/>
            <person name="Balija V."/>
            <person name="McCombie W.R."/>
            <person name="Chow T."/>
            <person name="Chen H."/>
            <person name="Chung M."/>
            <person name="Chen C."/>
            <person name="Shaw J."/>
            <person name="Wu H."/>
            <person name="Hsiao K."/>
            <person name="Chao Y."/>
            <person name="Chu M."/>
            <person name="Cheng C."/>
            <person name="Hour A."/>
            <person name="Lee P."/>
            <person name="Lin S."/>
            <person name="Lin Y."/>
            <person name="Liou J."/>
            <person name="Liu S."/>
            <person name="Hsing Y."/>
            <person name="Raghuvanshi S."/>
            <person name="Mohanty A."/>
            <person name="Bharti A.K."/>
            <person name="Gaur A."/>
            <person name="Gupta V."/>
            <person name="Kumar D."/>
            <person name="Ravi V."/>
            <person name="Vij S."/>
            <person name="Kapur A."/>
            <person name="Khurana P."/>
            <person name="Khurana P."/>
            <person name="Khurana J.P."/>
            <person name="Tyagi A.K."/>
            <person name="Gaikwad K."/>
            <person name="Singh A."/>
            <person name="Dalal V."/>
            <person name="Srivastava S."/>
            <person name="Dixit A."/>
            <person name="Pal A.K."/>
            <person name="Ghazi I.A."/>
            <person name="Yadav M."/>
            <person name="Pandit A."/>
            <person name="Bhargava A."/>
            <person name="Sureshbabu K."/>
            <person name="Batra K."/>
            <person name="Sharma T.R."/>
            <person name="Mohapatra T."/>
            <person name="Singh N.K."/>
            <person name="Messing J."/>
            <person name="Nelson A.B."/>
            <person name="Fuks G."/>
            <person name="Kavchok S."/>
            <person name="Keizer G."/>
            <person name="Linton E."/>
            <person name="Llaca V."/>
            <person name="Song R."/>
            <person name="Tanyolac B."/>
            <person name="Young S."/>
            <person name="Ho-Il K."/>
            <person name="Hahn J.H."/>
            <person name="Sangsakoo G."/>
            <person name="Vanavichit A."/>
            <person name="de Mattos Luiz.A.T."/>
            <person name="Zimmer P.D."/>
            <person name="Malone G."/>
            <person name="Dellagostin O."/>
            <person name="de Oliveira A.C."/>
            <person name="Bevan M."/>
            <person name="Bancroft I."/>
            <person name="Minx P."/>
            <person name="Cordum H."/>
            <person name="Wilson R."/>
            <person name="Cheng Z."/>
            <person name="Jin W."/>
            <person name="Jiang J."/>
            <person name="Leong S.A."/>
            <person name="Iwama H."/>
            <person name="Gojobori T."/>
            <person name="Itoh T."/>
            <person name="Niimura Y."/>
            <person name="Fujii Y."/>
            <person name="Habara T."/>
            <person name="Sakai H."/>
            <person name="Sato Y."/>
            <person name="Wilson G."/>
            <person name="Kumar K."/>
            <person name="McCouch S."/>
            <person name="Juretic N."/>
            <person name="Hoen D."/>
            <person name="Wright S."/>
            <person name="Bruskiewich R."/>
            <person name="Bureau T."/>
            <person name="Miyao A."/>
            <person name="Hirochika H."/>
            <person name="Nishikawa T."/>
            <person name="Kadowaki K."/>
            <person name="Sugiura M."/>
            <person name="Burr B."/>
            <person name="Sasaki T."/>
        </authorList>
    </citation>
    <scope>NUCLEOTIDE SEQUENCE [LARGE SCALE GENOMIC DNA]</scope>
    <source>
        <strain evidence="3">cv. Nipponbare</strain>
    </source>
</reference>